<dbReference type="Proteomes" id="UP000476176">
    <property type="component" value="Unassembled WGS sequence"/>
</dbReference>
<comment type="caution">
    <text evidence="1">The sequence shown here is derived from an EMBL/GenBank/DDBJ whole genome shotgun (WGS) entry which is preliminary data.</text>
</comment>
<dbReference type="EMBL" id="QXGC01002321">
    <property type="protein sequence ID" value="KAE9187691.1"/>
    <property type="molecule type" value="Genomic_DNA"/>
</dbReference>
<proteinExistence type="predicted"/>
<protein>
    <submittedName>
        <fullName evidence="1">Uncharacterized protein</fullName>
    </submittedName>
</protein>
<organism evidence="1 2">
    <name type="scientific">Phytophthora fragariae</name>
    <dbReference type="NCBI Taxonomy" id="53985"/>
    <lineage>
        <taxon>Eukaryota</taxon>
        <taxon>Sar</taxon>
        <taxon>Stramenopiles</taxon>
        <taxon>Oomycota</taxon>
        <taxon>Peronosporomycetes</taxon>
        <taxon>Peronosporales</taxon>
        <taxon>Peronosporaceae</taxon>
        <taxon>Phytophthora</taxon>
    </lineage>
</organism>
<evidence type="ECO:0000313" key="2">
    <source>
        <dbReference type="Proteomes" id="UP000476176"/>
    </source>
</evidence>
<gene>
    <name evidence="1" type="ORF">PF004_g22719</name>
</gene>
<name>A0A6G0MZ90_9STRA</name>
<reference evidence="1 2" key="1">
    <citation type="submission" date="2018-09" db="EMBL/GenBank/DDBJ databases">
        <title>Genomic investigation of the strawberry pathogen Phytophthora fragariae indicates pathogenicity is determined by transcriptional variation in three key races.</title>
        <authorList>
            <person name="Adams T.M."/>
            <person name="Armitage A.D."/>
            <person name="Sobczyk M.K."/>
            <person name="Bates H.J."/>
            <person name="Dunwell J.M."/>
            <person name="Nellist C.F."/>
            <person name="Harrison R.J."/>
        </authorList>
    </citation>
    <scope>NUCLEOTIDE SEQUENCE [LARGE SCALE GENOMIC DNA]</scope>
    <source>
        <strain evidence="1 2">BC-23</strain>
    </source>
</reference>
<evidence type="ECO:0000313" key="1">
    <source>
        <dbReference type="EMBL" id="KAE9187691.1"/>
    </source>
</evidence>
<dbReference type="AlphaFoldDB" id="A0A6G0MZ90"/>
<accession>A0A6G0MZ90</accession>
<sequence>MTSIYSMRIVNSTRCKRFNIFLAYNLSMNTKLFCDSVVSGRGECFTRLLSVWGISARKSHLNGALGLFIDGALRRSTFLEAYERRVTILYARPNPLFGLFVV</sequence>